<keyword evidence="2" id="KW-0812">Transmembrane</keyword>
<keyword evidence="2" id="KW-0472">Membrane</keyword>
<feature type="transmembrane region" description="Helical" evidence="2">
    <location>
        <begin position="6"/>
        <end position="25"/>
    </location>
</feature>
<keyword evidence="2" id="KW-1133">Transmembrane helix</keyword>
<name>A0A812BM98_ACAPH</name>
<protein>
    <submittedName>
        <fullName evidence="3">Uncharacterized protein</fullName>
    </submittedName>
</protein>
<sequence>MKDRSLVADITSGFIFPFFFSYTYIMPREKSTKSTKPKRECRYLVYFLGHMQMEKLRWDRLRQLSCSHSPIEMEPHGPETTSTDLPQMSSMEEQDNPSFTEDEVFGNDHSPRPAANTNGIRPDVMIEVSNSSPAMDPYRNQSSSTLADIDVDTPGNSIFIITCSTTIVGL</sequence>
<feature type="region of interest" description="Disordered" evidence="1">
    <location>
        <begin position="69"/>
        <end position="122"/>
    </location>
</feature>
<feature type="compositionally biased region" description="Polar residues" evidence="1">
    <location>
        <begin position="79"/>
        <end position="91"/>
    </location>
</feature>
<dbReference type="Proteomes" id="UP000597762">
    <property type="component" value="Unassembled WGS sequence"/>
</dbReference>
<keyword evidence="4" id="KW-1185">Reference proteome</keyword>
<evidence type="ECO:0000313" key="4">
    <source>
        <dbReference type="Proteomes" id="UP000597762"/>
    </source>
</evidence>
<proteinExistence type="predicted"/>
<reference evidence="3" key="1">
    <citation type="submission" date="2021-01" db="EMBL/GenBank/DDBJ databases">
        <authorList>
            <person name="Li R."/>
            <person name="Bekaert M."/>
        </authorList>
    </citation>
    <scope>NUCLEOTIDE SEQUENCE</scope>
    <source>
        <strain evidence="3">Farmed</strain>
    </source>
</reference>
<evidence type="ECO:0000256" key="2">
    <source>
        <dbReference type="SAM" id="Phobius"/>
    </source>
</evidence>
<dbReference type="EMBL" id="CAHIKZ030000701">
    <property type="protein sequence ID" value="CAE1234306.1"/>
    <property type="molecule type" value="Genomic_DNA"/>
</dbReference>
<accession>A0A812BM98</accession>
<organism evidence="3 4">
    <name type="scientific">Acanthosepion pharaonis</name>
    <name type="common">Pharaoh cuttlefish</name>
    <name type="synonym">Sepia pharaonis</name>
    <dbReference type="NCBI Taxonomy" id="158019"/>
    <lineage>
        <taxon>Eukaryota</taxon>
        <taxon>Metazoa</taxon>
        <taxon>Spiralia</taxon>
        <taxon>Lophotrochozoa</taxon>
        <taxon>Mollusca</taxon>
        <taxon>Cephalopoda</taxon>
        <taxon>Coleoidea</taxon>
        <taxon>Decapodiformes</taxon>
        <taxon>Sepiida</taxon>
        <taxon>Sepiina</taxon>
        <taxon>Sepiidae</taxon>
        <taxon>Acanthosepion</taxon>
    </lineage>
</organism>
<dbReference type="AlphaFoldDB" id="A0A812BM98"/>
<comment type="caution">
    <text evidence="3">The sequence shown here is derived from an EMBL/GenBank/DDBJ whole genome shotgun (WGS) entry which is preliminary data.</text>
</comment>
<evidence type="ECO:0000313" key="3">
    <source>
        <dbReference type="EMBL" id="CAE1234306.1"/>
    </source>
</evidence>
<gene>
    <name evidence="3" type="ORF">SPHA_19330</name>
</gene>
<evidence type="ECO:0000256" key="1">
    <source>
        <dbReference type="SAM" id="MobiDB-lite"/>
    </source>
</evidence>
<feature type="compositionally biased region" description="Acidic residues" evidence="1">
    <location>
        <begin position="92"/>
        <end position="105"/>
    </location>
</feature>